<dbReference type="InterPro" id="IPR014721">
    <property type="entry name" value="Ribsml_uS5_D2-typ_fold_subgr"/>
</dbReference>
<evidence type="ECO:0000256" key="8">
    <source>
        <dbReference type="HAMAP-Rule" id="MF_03121"/>
    </source>
</evidence>
<keyword evidence="4 8" id="KW-0378">Hydrolase</keyword>
<dbReference type="GO" id="GO:0006515">
    <property type="term" value="P:protein quality control for misfolded or incompletely synthesized proteins"/>
    <property type="evidence" value="ECO:0007669"/>
    <property type="project" value="UniProtKB-UniRule"/>
</dbReference>
<dbReference type="GO" id="GO:0016558">
    <property type="term" value="P:protein import into peroxisome matrix"/>
    <property type="evidence" value="ECO:0007669"/>
    <property type="project" value="UniProtKB-UniRule"/>
</dbReference>
<dbReference type="InterPro" id="IPR003959">
    <property type="entry name" value="ATPase_AAA_core"/>
</dbReference>
<evidence type="ECO:0000256" key="10">
    <source>
        <dbReference type="PIRSR" id="PIRSR001174-1"/>
    </source>
</evidence>
<dbReference type="Gene3D" id="1.20.5.5270">
    <property type="match status" value="1"/>
</dbReference>
<dbReference type="Pfam" id="PF22667">
    <property type="entry name" value="Lon_lid"/>
    <property type="match status" value="1"/>
</dbReference>
<feature type="domain" description="Lon N-terminal" evidence="16">
    <location>
        <begin position="11"/>
        <end position="258"/>
    </location>
</feature>
<dbReference type="AlphaFoldDB" id="A0AAN9PRF4"/>
<feature type="region of interest" description="Disordered" evidence="14">
    <location>
        <begin position="67"/>
        <end position="103"/>
    </location>
</feature>
<dbReference type="SMART" id="SM00382">
    <property type="entry name" value="AAA"/>
    <property type="match status" value="1"/>
</dbReference>
<evidence type="ECO:0000259" key="15">
    <source>
        <dbReference type="PROSITE" id="PS51786"/>
    </source>
</evidence>
<evidence type="ECO:0000256" key="6">
    <source>
        <dbReference type="ARBA" id="ARBA00022840"/>
    </source>
</evidence>
<evidence type="ECO:0000256" key="13">
    <source>
        <dbReference type="RuleBase" id="RU000591"/>
    </source>
</evidence>
<comment type="caution">
    <text evidence="17">The sequence shown here is derived from an EMBL/GenBank/DDBJ whole genome shotgun (WGS) entry which is preliminary data.</text>
</comment>
<dbReference type="CDD" id="cd19500">
    <property type="entry name" value="RecA-like_Lon"/>
    <property type="match status" value="1"/>
</dbReference>
<dbReference type="EMBL" id="JAYMYQ010000010">
    <property type="protein sequence ID" value="KAK7307746.1"/>
    <property type="molecule type" value="Genomic_DNA"/>
</dbReference>
<dbReference type="InterPro" id="IPR015947">
    <property type="entry name" value="PUA-like_sf"/>
</dbReference>
<dbReference type="PANTHER" id="PTHR10046">
    <property type="entry name" value="ATP DEPENDENT LON PROTEASE FAMILY MEMBER"/>
    <property type="match status" value="1"/>
</dbReference>
<protein>
    <recommendedName>
        <fullName evidence="8">Lon protease homolog 2, peroxisomal</fullName>
        <ecNumber evidence="8">3.4.21.-</ecNumber>
    </recommendedName>
</protein>
<evidence type="ECO:0000256" key="3">
    <source>
        <dbReference type="ARBA" id="ARBA00022741"/>
    </source>
</evidence>
<dbReference type="GO" id="GO:0004252">
    <property type="term" value="F:serine-type endopeptidase activity"/>
    <property type="evidence" value="ECO:0007669"/>
    <property type="project" value="UniProtKB-UniRule"/>
</dbReference>
<dbReference type="InterPro" id="IPR003111">
    <property type="entry name" value="Lon_prtase_N"/>
</dbReference>
<dbReference type="Pfam" id="PF00004">
    <property type="entry name" value="AAA"/>
    <property type="match status" value="1"/>
</dbReference>
<dbReference type="GO" id="GO:0016887">
    <property type="term" value="F:ATP hydrolysis activity"/>
    <property type="evidence" value="ECO:0007669"/>
    <property type="project" value="UniProtKB-UniRule"/>
</dbReference>
<dbReference type="InterPro" id="IPR054594">
    <property type="entry name" value="Lon_lid"/>
</dbReference>
<keyword evidence="2 8" id="KW-0645">Protease</keyword>
<reference evidence="17 18" key="1">
    <citation type="submission" date="2024-01" db="EMBL/GenBank/DDBJ databases">
        <title>The genomes of 5 underutilized Papilionoideae crops provide insights into root nodulation and disease resistanc.</title>
        <authorList>
            <person name="Jiang F."/>
        </authorList>
    </citation>
    <scope>NUCLEOTIDE SEQUENCE [LARGE SCALE GENOMIC DNA]</scope>
    <source>
        <strain evidence="17">LVBAO_FW01</strain>
        <tissue evidence="17">Leaves</tissue>
    </source>
</reference>
<dbReference type="SMART" id="SM00464">
    <property type="entry name" value="LON"/>
    <property type="match status" value="1"/>
</dbReference>
<keyword evidence="7 8" id="KW-0576">Peroxisome</keyword>
<evidence type="ECO:0000259" key="16">
    <source>
        <dbReference type="PROSITE" id="PS51787"/>
    </source>
</evidence>
<proteinExistence type="inferred from homology"/>
<dbReference type="FunFam" id="3.40.50.300:FF:000651">
    <property type="entry name" value="Lon protease homolog 2, peroxisomal"/>
    <property type="match status" value="1"/>
</dbReference>
<dbReference type="Gene3D" id="2.30.130.40">
    <property type="entry name" value="LON domain-like"/>
    <property type="match status" value="1"/>
</dbReference>
<dbReference type="SUPFAM" id="SSF88697">
    <property type="entry name" value="PUA domain-like"/>
    <property type="match status" value="1"/>
</dbReference>
<dbReference type="GO" id="GO:0005782">
    <property type="term" value="C:peroxisomal matrix"/>
    <property type="evidence" value="ECO:0007669"/>
    <property type="project" value="UniProtKB-SubCell"/>
</dbReference>
<feature type="active site" evidence="8 10">
    <location>
        <position position="829"/>
    </location>
</feature>
<dbReference type="Pfam" id="PF05362">
    <property type="entry name" value="Lon_C"/>
    <property type="match status" value="1"/>
</dbReference>
<feature type="active site" evidence="8 10">
    <location>
        <position position="786"/>
    </location>
</feature>
<evidence type="ECO:0000256" key="7">
    <source>
        <dbReference type="ARBA" id="ARBA00023140"/>
    </source>
</evidence>
<dbReference type="PROSITE" id="PS01046">
    <property type="entry name" value="LON_SER"/>
    <property type="match status" value="1"/>
</dbReference>
<evidence type="ECO:0000256" key="4">
    <source>
        <dbReference type="ARBA" id="ARBA00022801"/>
    </source>
</evidence>
<dbReference type="FunFam" id="1.20.5.5270:FF:000002">
    <property type="entry name" value="Lon protease homolog"/>
    <property type="match status" value="1"/>
</dbReference>
<feature type="binding site" evidence="8 11">
    <location>
        <begin position="411"/>
        <end position="418"/>
    </location>
    <ligand>
        <name>ATP</name>
        <dbReference type="ChEBI" id="CHEBI:30616"/>
    </ligand>
</feature>
<dbReference type="Proteomes" id="UP001367508">
    <property type="component" value="Unassembled WGS sequence"/>
</dbReference>
<dbReference type="InterPro" id="IPR003593">
    <property type="entry name" value="AAA+_ATPase"/>
</dbReference>
<feature type="short sequence motif" description="Microbody targeting signal" evidence="8">
    <location>
        <begin position="888"/>
        <end position="890"/>
    </location>
</feature>
<dbReference type="EC" id="3.4.21.-" evidence="8"/>
<dbReference type="NCBIfam" id="TIGR00763">
    <property type="entry name" value="lon"/>
    <property type="match status" value="1"/>
</dbReference>
<dbReference type="PRINTS" id="PR00830">
    <property type="entry name" value="ENDOLAPTASE"/>
</dbReference>
<dbReference type="FunFam" id="1.20.58.1480:FF:000005">
    <property type="entry name" value="Lon protease homolog 2, peroxisomal"/>
    <property type="match status" value="1"/>
</dbReference>
<dbReference type="FunFam" id="3.30.230.10:FF:000019">
    <property type="entry name" value="Lon protease homolog 2, peroxisomal"/>
    <property type="match status" value="1"/>
</dbReference>
<evidence type="ECO:0000313" key="18">
    <source>
        <dbReference type="Proteomes" id="UP001367508"/>
    </source>
</evidence>
<evidence type="ECO:0000256" key="9">
    <source>
        <dbReference type="PIRNR" id="PIRNR001174"/>
    </source>
</evidence>
<organism evidence="17 18">
    <name type="scientific">Canavalia gladiata</name>
    <name type="common">Sword bean</name>
    <name type="synonym">Dolichos gladiatus</name>
    <dbReference type="NCBI Taxonomy" id="3824"/>
    <lineage>
        <taxon>Eukaryota</taxon>
        <taxon>Viridiplantae</taxon>
        <taxon>Streptophyta</taxon>
        <taxon>Embryophyta</taxon>
        <taxon>Tracheophyta</taxon>
        <taxon>Spermatophyta</taxon>
        <taxon>Magnoliopsida</taxon>
        <taxon>eudicotyledons</taxon>
        <taxon>Gunneridae</taxon>
        <taxon>Pentapetalae</taxon>
        <taxon>rosids</taxon>
        <taxon>fabids</taxon>
        <taxon>Fabales</taxon>
        <taxon>Fabaceae</taxon>
        <taxon>Papilionoideae</taxon>
        <taxon>50 kb inversion clade</taxon>
        <taxon>NPAAA clade</taxon>
        <taxon>indigoferoid/millettioid clade</taxon>
        <taxon>Phaseoleae</taxon>
        <taxon>Canavalia</taxon>
    </lineage>
</organism>
<comment type="subcellular location">
    <subcellularLocation>
        <location evidence="1 8">Peroxisome matrix</location>
    </subcellularLocation>
</comment>
<feature type="domain" description="Lon proteolytic" evidence="15">
    <location>
        <begin position="695"/>
        <end position="880"/>
    </location>
</feature>
<dbReference type="InterPro" id="IPR008268">
    <property type="entry name" value="Peptidase_S16_AS"/>
</dbReference>
<dbReference type="InterPro" id="IPR027417">
    <property type="entry name" value="P-loop_NTPase"/>
</dbReference>
<dbReference type="Gene3D" id="1.20.58.1480">
    <property type="match status" value="1"/>
</dbReference>
<keyword evidence="18" id="KW-1185">Reference proteome</keyword>
<keyword evidence="6 8" id="KW-0067">ATP-binding</keyword>
<evidence type="ECO:0000256" key="14">
    <source>
        <dbReference type="SAM" id="MobiDB-lite"/>
    </source>
</evidence>
<evidence type="ECO:0000256" key="1">
    <source>
        <dbReference type="ARBA" id="ARBA00004253"/>
    </source>
</evidence>
<gene>
    <name evidence="17" type="ORF">VNO77_41076</name>
</gene>
<dbReference type="Pfam" id="PF02190">
    <property type="entry name" value="LON_substr_bdg"/>
    <property type="match status" value="1"/>
</dbReference>
<keyword evidence="5 8" id="KW-0720">Serine protease</keyword>
<dbReference type="SUPFAM" id="SSF54211">
    <property type="entry name" value="Ribosomal protein S5 domain 2-like"/>
    <property type="match status" value="1"/>
</dbReference>
<dbReference type="Gene3D" id="3.40.50.300">
    <property type="entry name" value="P-loop containing nucleotide triphosphate hydrolases"/>
    <property type="match status" value="1"/>
</dbReference>
<evidence type="ECO:0000256" key="11">
    <source>
        <dbReference type="PIRSR" id="PIRSR001174-2"/>
    </source>
</evidence>
<dbReference type="GO" id="GO:0016485">
    <property type="term" value="P:protein processing"/>
    <property type="evidence" value="ECO:0007669"/>
    <property type="project" value="UniProtKB-UniRule"/>
</dbReference>
<dbReference type="InterPro" id="IPR027065">
    <property type="entry name" value="Lon_Prtase"/>
</dbReference>
<dbReference type="InterPro" id="IPR004815">
    <property type="entry name" value="Lon_bac/euk-typ"/>
</dbReference>
<evidence type="ECO:0000256" key="12">
    <source>
        <dbReference type="PROSITE-ProRule" id="PRU01122"/>
    </source>
</evidence>
<evidence type="ECO:0000313" key="17">
    <source>
        <dbReference type="EMBL" id="KAK7307746.1"/>
    </source>
</evidence>
<accession>A0AAN9PRF4</accession>
<comment type="similarity">
    <text evidence="8 9 12 13">Belongs to the peptidase S16 family.</text>
</comment>
<dbReference type="GO" id="GO:0004176">
    <property type="term" value="F:ATP-dependent peptidase activity"/>
    <property type="evidence" value="ECO:0007669"/>
    <property type="project" value="UniProtKB-UniRule"/>
</dbReference>
<dbReference type="Gene3D" id="3.30.230.10">
    <property type="match status" value="1"/>
</dbReference>
<dbReference type="Gene3D" id="1.10.8.60">
    <property type="match status" value="1"/>
</dbReference>
<evidence type="ECO:0000256" key="5">
    <source>
        <dbReference type="ARBA" id="ARBA00022825"/>
    </source>
</evidence>
<dbReference type="PROSITE" id="PS51787">
    <property type="entry name" value="LON_N"/>
    <property type="match status" value="1"/>
</dbReference>
<name>A0AAN9PRF4_CANGL</name>
<dbReference type="SUPFAM" id="SSF52540">
    <property type="entry name" value="P-loop containing nucleoside triphosphate hydrolases"/>
    <property type="match status" value="1"/>
</dbReference>
<feature type="compositionally biased region" description="Basic and acidic residues" evidence="14">
    <location>
        <begin position="94"/>
        <end position="103"/>
    </location>
</feature>
<keyword evidence="3 8" id="KW-0547">Nucleotide-binding</keyword>
<dbReference type="InterPro" id="IPR008269">
    <property type="entry name" value="Lon_proteolytic"/>
</dbReference>
<dbReference type="PIRSF" id="PIRSF001174">
    <property type="entry name" value="Lon_proteas"/>
    <property type="match status" value="1"/>
</dbReference>
<dbReference type="InterPro" id="IPR046336">
    <property type="entry name" value="Lon_prtase_N_sf"/>
</dbReference>
<dbReference type="PROSITE" id="PS51786">
    <property type="entry name" value="LON_PROTEOLYTIC"/>
    <property type="match status" value="1"/>
</dbReference>
<dbReference type="GO" id="GO:0005524">
    <property type="term" value="F:ATP binding"/>
    <property type="evidence" value="ECO:0007669"/>
    <property type="project" value="UniProtKB-UniRule"/>
</dbReference>
<dbReference type="InterPro" id="IPR027501">
    <property type="entry name" value="Lonp2_euk"/>
</dbReference>
<evidence type="ECO:0000256" key="2">
    <source>
        <dbReference type="ARBA" id="ARBA00022670"/>
    </source>
</evidence>
<feature type="compositionally biased region" description="Polar residues" evidence="14">
    <location>
        <begin position="70"/>
        <end position="86"/>
    </location>
</feature>
<dbReference type="InterPro" id="IPR020568">
    <property type="entry name" value="Ribosomal_Su5_D2-typ_SF"/>
</dbReference>
<sequence length="890" mass="98078">MAESVELPSRLAILPFRNKVLLPGAIIRIRCTSPSSVKLVEQELWQREEKGLIGILPVRDAAELKPVGPTISQGASTDSQHGSSKVQGGGGSPDSHKLDSKKQHDLVHWHSRGVAARALHLSRGVEKPSGRVTYIVVLEGLCRFSVHELSTRGTYHTARISSLEMTKTEMEQVEQDPDFIMLSRQFKATAMELISVLEQKQKTGGRTKVLLETIPVHKLADIFVASFEISFEEQLSMLDSVDPKVRLSKATELVDRHLQSIHVAEKITQKVEGQLSKSQKEFLLRQQMRAIKEELGDDDDDDDDLAALERKMQTAGMPQNILKHAHRELRRLKKMQPQQPGYNSSRAYLDLLADLPWQKASKEHELDLRAAQERLDGDHYGLVKVKQRIIEYLAVRKLKPDARGPVLCFVGPPGVGKTSLASSIAAALGRKFVRISLGGVKDEADIRGHRRTYIGSMPGRLIDGLKRVAVCNPVMLLDEIDKAGSGIHGDPASALLEVLDPEQNKTFNDHYLNVPFDLSKVIFVATANRAQPIPPPLLDRMEVIELPGYTPEEKLKIAMQHLIPRVLDQHGLSYEFLQIPEGMVQLVIQRYTREAGVRDLERNLAALARAAAVRIAEQEQVVPLNKGVQGLATPLLENRLADGAEVEMEVIPIGVNNCDISNTFRITSPFVIDEAMLEKVLGPPKFDGREAAERVATPGISVGLVWTTIGGEVQFVEATAMVGKGELHLTGQLGDVIKESAQIALTWVRARAAELKLAAAKGINLLEGRDIHIHFPSGAVPKDGPSAGVTLVTALVSLFSQKRVRSDTAMTGEMTLRGLVLPVGGIKDKILAAHRCGIKRVILPERNLKDLVEVPSTVLANLEVLLAKRMEDVLEQAFDDGCPWRQHSKL</sequence>
<comment type="function">
    <text evidence="8">ATP-dependent serine protease that mediates the selective degradation of misfolded and unassembled polypeptides in the peroxisomal matrix. Necessary for type 2 peroxisome targeting signal (PTS2)-containing protein processing and facilitates peroxisome matrix protein import.</text>
</comment>
<dbReference type="HAMAP" id="MF_03121">
    <property type="entry name" value="lonp2_euk"/>
    <property type="match status" value="1"/>
</dbReference>